<reference evidence="1" key="1">
    <citation type="submission" date="2016-02" db="EMBL/GenBank/DDBJ databases">
        <title>WGS assembly of Manihot esculenta.</title>
        <authorList>
            <person name="Bredeson J.V."/>
            <person name="Prochnik S.E."/>
            <person name="Lyons J.B."/>
            <person name="Schmutz J."/>
            <person name="Grimwood J."/>
            <person name="Vrebalov J."/>
            <person name="Bart R.S."/>
            <person name="Amuge T."/>
            <person name="Ferguson M.E."/>
            <person name="Green R."/>
            <person name="Putnam N."/>
            <person name="Stites J."/>
            <person name="Rounsley S."/>
            <person name="Rokhsar D.S."/>
        </authorList>
    </citation>
    <scope>NUCLEOTIDE SEQUENCE [LARGE SCALE GENOMIC DNA]</scope>
    <source>
        <tissue evidence="1">Leaf</tissue>
    </source>
</reference>
<gene>
    <name evidence="1" type="ORF">MANES_06G047700</name>
</gene>
<sequence>MMNIVATLKSLGMTVDDSFLLQITMNSLPTKYETFHINYNALKDRWNIDELSSKLIQEVARLKKQRVHSINLVEQGAGKKVKPKAKNFKKK</sequence>
<dbReference type="AlphaFoldDB" id="A0A2C9VPH1"/>
<accession>A0A2C9VPH1</accession>
<dbReference type="Pfam" id="PF14223">
    <property type="entry name" value="Retrotran_gag_2"/>
    <property type="match status" value="1"/>
</dbReference>
<proteinExistence type="predicted"/>
<dbReference type="EMBL" id="CM004392">
    <property type="protein sequence ID" value="OAY47039.1"/>
    <property type="molecule type" value="Genomic_DNA"/>
</dbReference>
<organism evidence="1">
    <name type="scientific">Manihot esculenta</name>
    <name type="common">Cassava</name>
    <name type="synonym">Jatropha manihot</name>
    <dbReference type="NCBI Taxonomy" id="3983"/>
    <lineage>
        <taxon>Eukaryota</taxon>
        <taxon>Viridiplantae</taxon>
        <taxon>Streptophyta</taxon>
        <taxon>Embryophyta</taxon>
        <taxon>Tracheophyta</taxon>
        <taxon>Spermatophyta</taxon>
        <taxon>Magnoliopsida</taxon>
        <taxon>eudicotyledons</taxon>
        <taxon>Gunneridae</taxon>
        <taxon>Pentapetalae</taxon>
        <taxon>rosids</taxon>
        <taxon>fabids</taxon>
        <taxon>Malpighiales</taxon>
        <taxon>Euphorbiaceae</taxon>
        <taxon>Crotonoideae</taxon>
        <taxon>Manihoteae</taxon>
        <taxon>Manihot</taxon>
    </lineage>
</organism>
<evidence type="ECO:0000313" key="1">
    <source>
        <dbReference type="EMBL" id="OAY47039.1"/>
    </source>
</evidence>
<protein>
    <submittedName>
        <fullName evidence="1">Uncharacterized protein</fullName>
    </submittedName>
</protein>
<name>A0A2C9VPH1_MANES</name>